<keyword evidence="4" id="KW-1185">Reference proteome</keyword>
<keyword evidence="1" id="KW-0732">Signal</keyword>
<gene>
    <name evidence="3" type="ORF">BJ980_002479</name>
</gene>
<feature type="signal peptide" evidence="1">
    <location>
        <begin position="1"/>
        <end position="24"/>
    </location>
</feature>
<dbReference type="AlphaFoldDB" id="A0A7Y9RZK8"/>
<dbReference type="EMBL" id="JACCAA010000001">
    <property type="protein sequence ID" value="NYG59556.1"/>
    <property type="molecule type" value="Genomic_DNA"/>
</dbReference>
<evidence type="ECO:0000313" key="4">
    <source>
        <dbReference type="Proteomes" id="UP000540656"/>
    </source>
</evidence>
<evidence type="ECO:0000313" key="3">
    <source>
        <dbReference type="EMBL" id="NYG59556.1"/>
    </source>
</evidence>
<organism evidence="3 4">
    <name type="scientific">Nocardioides daedukensis</name>
    <dbReference type="NCBI Taxonomy" id="634462"/>
    <lineage>
        <taxon>Bacteria</taxon>
        <taxon>Bacillati</taxon>
        <taxon>Actinomycetota</taxon>
        <taxon>Actinomycetes</taxon>
        <taxon>Propionibacteriales</taxon>
        <taxon>Nocardioidaceae</taxon>
        <taxon>Nocardioides</taxon>
    </lineage>
</organism>
<accession>A0A7Y9RZK8</accession>
<dbReference type="Gene3D" id="3.40.50.2300">
    <property type="match status" value="2"/>
</dbReference>
<dbReference type="Proteomes" id="UP000540656">
    <property type="component" value="Unassembled WGS sequence"/>
</dbReference>
<feature type="domain" description="Periplasmic binding protein" evidence="2">
    <location>
        <begin position="85"/>
        <end position="328"/>
    </location>
</feature>
<name>A0A7Y9RZK8_9ACTN</name>
<dbReference type="Pfam" id="PF13407">
    <property type="entry name" value="Peripla_BP_4"/>
    <property type="match status" value="1"/>
</dbReference>
<dbReference type="SUPFAM" id="SSF53822">
    <property type="entry name" value="Periplasmic binding protein-like I"/>
    <property type="match status" value="1"/>
</dbReference>
<evidence type="ECO:0000256" key="1">
    <source>
        <dbReference type="SAM" id="SignalP"/>
    </source>
</evidence>
<dbReference type="RefSeq" id="WP_179502593.1">
    <property type="nucleotide sequence ID" value="NZ_JACCAA010000001.1"/>
</dbReference>
<dbReference type="InterPro" id="IPR025997">
    <property type="entry name" value="SBP_2_dom"/>
</dbReference>
<evidence type="ECO:0000259" key="2">
    <source>
        <dbReference type="Pfam" id="PF13407"/>
    </source>
</evidence>
<feature type="chain" id="PRO_5031534177" evidence="1">
    <location>
        <begin position="25"/>
        <end position="379"/>
    </location>
</feature>
<dbReference type="InterPro" id="IPR028082">
    <property type="entry name" value="Peripla_BP_I"/>
</dbReference>
<comment type="caution">
    <text evidence="3">The sequence shown here is derived from an EMBL/GenBank/DDBJ whole genome shotgun (WGS) entry which is preliminary data.</text>
</comment>
<protein>
    <submittedName>
        <fullName evidence="3">Ribose transport system substrate-binding protein</fullName>
    </submittedName>
</protein>
<sequence>MNLKRHRKLGLLLTGAVVCSLSMAACSSSTNGGRSGGGEVTQDVKDLVAEYQEAPTEITQTEPLTAAPEKKSVAFIVCADPTCTVLADALEEAVTSFGWDFTAINAPATDFGSAVQQAIDADVDYIAGTGSDVATFQNAFDAAADAGLPYYSCYSSDVPEGEENNLFANCYDLTAVDEYSRVLTSWIIEDSGADASIGVVNIPEFPTLSNAVEDVENTLDEFCDTCASQPVDISLDVLGSGGTTNAIISFLQSNPDVNYLYLAFGNFEPGLGQALKSAGLEDVKVVGVQPQQAQIESLIKGETDAWIATPQENAMWTLADQMARHATGDWDKAQERTAAVPPIYIVDTKEEAEAIADLKDGWPGPDGFKDQYKALWGLS</sequence>
<dbReference type="PROSITE" id="PS51257">
    <property type="entry name" value="PROKAR_LIPOPROTEIN"/>
    <property type="match status" value="1"/>
</dbReference>
<proteinExistence type="predicted"/>
<reference evidence="3 4" key="1">
    <citation type="submission" date="2020-07" db="EMBL/GenBank/DDBJ databases">
        <title>Sequencing the genomes of 1000 actinobacteria strains.</title>
        <authorList>
            <person name="Klenk H.-P."/>
        </authorList>
    </citation>
    <scope>NUCLEOTIDE SEQUENCE [LARGE SCALE GENOMIC DNA]</scope>
    <source>
        <strain evidence="3 4">DSM 23819</strain>
    </source>
</reference>